<protein>
    <recommendedName>
        <fullName evidence="3">YolD-like protein</fullName>
    </recommendedName>
</protein>
<name>A0A1I3PSW3_9BACL</name>
<dbReference type="AlphaFoldDB" id="A0A1I3PSW3"/>
<dbReference type="GeneID" id="301131295"/>
<accession>A0A1I3PSW3</accession>
<keyword evidence="2" id="KW-1185">Reference proteome</keyword>
<evidence type="ECO:0000313" key="2">
    <source>
        <dbReference type="Proteomes" id="UP000198915"/>
    </source>
</evidence>
<dbReference type="EMBL" id="FORT01000002">
    <property type="protein sequence ID" value="SFJ24470.1"/>
    <property type="molecule type" value="Genomic_DNA"/>
</dbReference>
<sequence>MARESSQEAEYPAAGSMAAFVERPVVAEDDFGEMCFRIYDSTQYSYPIHIKWFEKAAGVYGTVNGAWGLVREIDVEHYSVKLVNQDDSRWIRVKDIVSVTK</sequence>
<proteinExistence type="predicted"/>
<dbReference type="STRING" id="1884381.SAMN05518846_102478"/>
<organism evidence="1 2">
    <name type="scientific">Brevibacillus centrosporus</name>
    <dbReference type="NCBI Taxonomy" id="54910"/>
    <lineage>
        <taxon>Bacteria</taxon>
        <taxon>Bacillati</taxon>
        <taxon>Bacillota</taxon>
        <taxon>Bacilli</taxon>
        <taxon>Bacillales</taxon>
        <taxon>Paenibacillaceae</taxon>
        <taxon>Brevibacillus</taxon>
    </lineage>
</organism>
<gene>
    <name evidence="1" type="ORF">SAMN05518846_102478</name>
</gene>
<dbReference type="Proteomes" id="UP000198915">
    <property type="component" value="Unassembled WGS sequence"/>
</dbReference>
<evidence type="ECO:0000313" key="1">
    <source>
        <dbReference type="EMBL" id="SFJ24470.1"/>
    </source>
</evidence>
<evidence type="ECO:0008006" key="3">
    <source>
        <dbReference type="Google" id="ProtNLM"/>
    </source>
</evidence>
<reference evidence="2" key="1">
    <citation type="submission" date="2016-10" db="EMBL/GenBank/DDBJ databases">
        <authorList>
            <person name="Varghese N."/>
            <person name="Submissions S."/>
        </authorList>
    </citation>
    <scope>NUCLEOTIDE SEQUENCE [LARGE SCALE GENOMIC DNA]</scope>
    <source>
        <strain evidence="2">OK042</strain>
    </source>
</reference>
<dbReference type="RefSeq" id="WP_092266951.1">
    <property type="nucleotide sequence ID" value="NZ_CP176856.1"/>
</dbReference>